<reference evidence="1" key="1">
    <citation type="submission" date="2020-04" db="EMBL/GenBank/DDBJ databases">
        <authorList>
            <person name="Alioto T."/>
            <person name="Alioto T."/>
            <person name="Gomez Garrido J."/>
        </authorList>
    </citation>
    <scope>NUCLEOTIDE SEQUENCE</scope>
    <source>
        <strain evidence="1">A484AB</strain>
    </source>
</reference>
<accession>A0A6S7KF30</accession>
<name>A0A6S7KF30_PARCT</name>
<dbReference type="Proteomes" id="UP001152795">
    <property type="component" value="Unassembled WGS sequence"/>
</dbReference>
<evidence type="ECO:0000313" key="2">
    <source>
        <dbReference type="Proteomes" id="UP001152795"/>
    </source>
</evidence>
<evidence type="ECO:0000313" key="1">
    <source>
        <dbReference type="EMBL" id="CAB4044095.1"/>
    </source>
</evidence>
<protein>
    <submittedName>
        <fullName evidence="1">Uncharacterized protein</fullName>
    </submittedName>
</protein>
<dbReference type="EMBL" id="CACRXK020033961">
    <property type="protein sequence ID" value="CAB4044095.1"/>
    <property type="molecule type" value="Genomic_DNA"/>
</dbReference>
<feature type="non-terminal residue" evidence="1">
    <location>
        <position position="259"/>
    </location>
</feature>
<organism evidence="1 2">
    <name type="scientific">Paramuricea clavata</name>
    <name type="common">Red gorgonian</name>
    <name type="synonym">Violescent sea-whip</name>
    <dbReference type="NCBI Taxonomy" id="317549"/>
    <lineage>
        <taxon>Eukaryota</taxon>
        <taxon>Metazoa</taxon>
        <taxon>Cnidaria</taxon>
        <taxon>Anthozoa</taxon>
        <taxon>Octocorallia</taxon>
        <taxon>Malacalcyonacea</taxon>
        <taxon>Plexauridae</taxon>
        <taxon>Paramuricea</taxon>
    </lineage>
</organism>
<sequence length="259" mass="29178">MSGQLPAKQLNSSRIKTSLRRHVLSLIDNNCSSVCYRAAWRVRDRALDLARNSISGKRITLDELLHNIPGVRFFVSAITAVQATSERDRGLIFPAVSFFIVYSPSDDCSEEIIFDVLNNEDPEADVVRIRPRQPGDGDSLAHVLFNVVKNHNNEFVNEMVRLSNDYGIQRQLNDPDRPPIPPPHFPRTSTRIVVVDAEFGPAIHAARQNLEADGFQCEVHGIVEIPPAEPQLDNATSDLTETIRTFERFIKQMGYALYK</sequence>
<dbReference type="AlphaFoldDB" id="A0A6S7KF30"/>
<gene>
    <name evidence="1" type="ORF">PACLA_8A019842</name>
</gene>
<comment type="caution">
    <text evidence="1">The sequence shown here is derived from an EMBL/GenBank/DDBJ whole genome shotgun (WGS) entry which is preliminary data.</text>
</comment>
<keyword evidence="2" id="KW-1185">Reference proteome</keyword>
<proteinExistence type="predicted"/>